<protein>
    <submittedName>
        <fullName evidence="2">Uncharacterized protein</fullName>
    </submittedName>
</protein>
<accession>A0AAV7TUX8</accession>
<feature type="region of interest" description="Disordered" evidence="1">
    <location>
        <begin position="44"/>
        <end position="67"/>
    </location>
</feature>
<organism evidence="2 3">
    <name type="scientific">Pleurodeles waltl</name>
    <name type="common">Iberian ribbed newt</name>
    <dbReference type="NCBI Taxonomy" id="8319"/>
    <lineage>
        <taxon>Eukaryota</taxon>
        <taxon>Metazoa</taxon>
        <taxon>Chordata</taxon>
        <taxon>Craniata</taxon>
        <taxon>Vertebrata</taxon>
        <taxon>Euteleostomi</taxon>
        <taxon>Amphibia</taxon>
        <taxon>Batrachia</taxon>
        <taxon>Caudata</taxon>
        <taxon>Salamandroidea</taxon>
        <taxon>Salamandridae</taxon>
        <taxon>Pleurodelinae</taxon>
        <taxon>Pleurodeles</taxon>
    </lineage>
</organism>
<sequence length="67" mass="7627">MKTNFTGLDVPSHYSVLEQALWKDAGLMSDAGRVEWKPDGIRKCCRREPEPEPRATAELRLQPMSLI</sequence>
<dbReference type="EMBL" id="JANPWB010000006">
    <property type="protein sequence ID" value="KAJ1180565.1"/>
    <property type="molecule type" value="Genomic_DNA"/>
</dbReference>
<evidence type="ECO:0000256" key="1">
    <source>
        <dbReference type="SAM" id="MobiDB-lite"/>
    </source>
</evidence>
<comment type="caution">
    <text evidence="2">The sequence shown here is derived from an EMBL/GenBank/DDBJ whole genome shotgun (WGS) entry which is preliminary data.</text>
</comment>
<feature type="compositionally biased region" description="Basic and acidic residues" evidence="1">
    <location>
        <begin position="44"/>
        <end position="57"/>
    </location>
</feature>
<reference evidence="2" key="1">
    <citation type="journal article" date="2022" name="bioRxiv">
        <title>Sequencing and chromosome-scale assembly of the giantPleurodeles waltlgenome.</title>
        <authorList>
            <person name="Brown T."/>
            <person name="Elewa A."/>
            <person name="Iarovenko S."/>
            <person name="Subramanian E."/>
            <person name="Araus A.J."/>
            <person name="Petzold A."/>
            <person name="Susuki M."/>
            <person name="Suzuki K.-i.T."/>
            <person name="Hayashi T."/>
            <person name="Toyoda A."/>
            <person name="Oliveira C."/>
            <person name="Osipova E."/>
            <person name="Leigh N.D."/>
            <person name="Simon A."/>
            <person name="Yun M.H."/>
        </authorList>
    </citation>
    <scope>NUCLEOTIDE SEQUENCE</scope>
    <source>
        <strain evidence="2">20211129_DDA</strain>
        <tissue evidence="2">Liver</tissue>
    </source>
</reference>
<name>A0AAV7TUX8_PLEWA</name>
<gene>
    <name evidence="2" type="ORF">NDU88_005786</name>
</gene>
<dbReference type="AlphaFoldDB" id="A0AAV7TUX8"/>
<evidence type="ECO:0000313" key="3">
    <source>
        <dbReference type="Proteomes" id="UP001066276"/>
    </source>
</evidence>
<evidence type="ECO:0000313" key="2">
    <source>
        <dbReference type="EMBL" id="KAJ1180565.1"/>
    </source>
</evidence>
<keyword evidence="3" id="KW-1185">Reference proteome</keyword>
<dbReference type="Proteomes" id="UP001066276">
    <property type="component" value="Chromosome 3_2"/>
</dbReference>
<proteinExistence type="predicted"/>